<feature type="transmembrane region" description="Helical" evidence="1">
    <location>
        <begin position="69"/>
        <end position="94"/>
    </location>
</feature>
<feature type="transmembrane region" description="Helical" evidence="1">
    <location>
        <begin position="26"/>
        <end position="49"/>
    </location>
</feature>
<evidence type="ECO:0000313" key="2">
    <source>
        <dbReference type="EMBL" id="GAG97110.1"/>
    </source>
</evidence>
<name>X1BQ30_9ZZZZ</name>
<evidence type="ECO:0000256" key="1">
    <source>
        <dbReference type="SAM" id="Phobius"/>
    </source>
</evidence>
<dbReference type="AlphaFoldDB" id="X1BQ30"/>
<evidence type="ECO:0008006" key="3">
    <source>
        <dbReference type="Google" id="ProtNLM"/>
    </source>
</evidence>
<comment type="caution">
    <text evidence="2">The sequence shown here is derived from an EMBL/GenBank/DDBJ whole genome shotgun (WGS) entry which is preliminary data.</text>
</comment>
<feature type="transmembrane region" description="Helical" evidence="1">
    <location>
        <begin position="158"/>
        <end position="180"/>
    </location>
</feature>
<keyword evidence="1" id="KW-1133">Transmembrane helix</keyword>
<sequence>MSQLNSFLLKINRVFNAFLNEKLIKICIYVSLLIFLPGLLIGVVVAYFFGPESYNIIDNYISDLGSIRYTPAPFILDGIAMITACFLVPVFFYIAKMIVSDTKSIIFDSNKSIFKRIYCVNIDLLAFFGLLSLLSGAVGLFGVGLFSEDRTTELGLHYIFSIIIFAGLAFGAFLNGIAILIKLKRTIFPRLLGFYMMACPFVVTILFLFPPNPLTRPFLEWMMLIAAFLWLIPGSLFILKNFKSA</sequence>
<feature type="transmembrane region" description="Helical" evidence="1">
    <location>
        <begin position="124"/>
        <end position="146"/>
    </location>
</feature>
<feature type="transmembrane region" description="Helical" evidence="1">
    <location>
        <begin position="192"/>
        <end position="209"/>
    </location>
</feature>
<feature type="transmembrane region" description="Helical" evidence="1">
    <location>
        <begin position="221"/>
        <end position="239"/>
    </location>
</feature>
<dbReference type="EMBL" id="BART01025130">
    <property type="protein sequence ID" value="GAG97110.1"/>
    <property type="molecule type" value="Genomic_DNA"/>
</dbReference>
<gene>
    <name evidence="2" type="ORF">S01H4_45181</name>
</gene>
<proteinExistence type="predicted"/>
<accession>X1BQ30</accession>
<organism evidence="2">
    <name type="scientific">marine sediment metagenome</name>
    <dbReference type="NCBI Taxonomy" id="412755"/>
    <lineage>
        <taxon>unclassified sequences</taxon>
        <taxon>metagenomes</taxon>
        <taxon>ecological metagenomes</taxon>
    </lineage>
</organism>
<keyword evidence="1" id="KW-0812">Transmembrane</keyword>
<keyword evidence="1" id="KW-0472">Membrane</keyword>
<reference evidence="2" key="1">
    <citation type="journal article" date="2014" name="Front. Microbiol.">
        <title>High frequency of phylogenetically diverse reductive dehalogenase-homologous genes in deep subseafloor sedimentary metagenomes.</title>
        <authorList>
            <person name="Kawai M."/>
            <person name="Futagami T."/>
            <person name="Toyoda A."/>
            <person name="Takaki Y."/>
            <person name="Nishi S."/>
            <person name="Hori S."/>
            <person name="Arai W."/>
            <person name="Tsubouchi T."/>
            <person name="Morono Y."/>
            <person name="Uchiyama I."/>
            <person name="Ito T."/>
            <person name="Fujiyama A."/>
            <person name="Inagaki F."/>
            <person name="Takami H."/>
        </authorList>
    </citation>
    <scope>NUCLEOTIDE SEQUENCE</scope>
    <source>
        <strain evidence="2">Expedition CK06-06</strain>
    </source>
</reference>
<protein>
    <recommendedName>
        <fullName evidence="3">DUF998 domain-containing protein</fullName>
    </recommendedName>
</protein>